<feature type="transmembrane region" description="Helical" evidence="8">
    <location>
        <begin position="82"/>
        <end position="103"/>
    </location>
</feature>
<dbReference type="EMBL" id="CP016027">
    <property type="protein sequence ID" value="ANJ66502.1"/>
    <property type="molecule type" value="Genomic_DNA"/>
</dbReference>
<evidence type="ECO:0000256" key="2">
    <source>
        <dbReference type="ARBA" id="ARBA00008255"/>
    </source>
</evidence>
<name>A0A191ZF63_9GAMM</name>
<dbReference type="InterPro" id="IPR006507">
    <property type="entry name" value="UPF0283"/>
</dbReference>
<evidence type="ECO:0000256" key="7">
    <source>
        <dbReference type="ARBA" id="ARBA00023136"/>
    </source>
</evidence>
<accession>A0A191ZF63</accession>
<dbReference type="PANTHER" id="PTHR39342">
    <property type="entry name" value="UPF0283 MEMBRANE PROTEIN YCJF"/>
    <property type="match status" value="1"/>
</dbReference>
<evidence type="ECO:0000256" key="5">
    <source>
        <dbReference type="ARBA" id="ARBA00022692"/>
    </source>
</evidence>
<dbReference type="AlphaFoldDB" id="A0A191ZF63"/>
<organism evidence="9 10">
    <name type="scientific">Halothiobacillus diazotrophicus</name>
    <dbReference type="NCBI Taxonomy" id="1860122"/>
    <lineage>
        <taxon>Bacteria</taxon>
        <taxon>Pseudomonadati</taxon>
        <taxon>Pseudomonadota</taxon>
        <taxon>Gammaproteobacteria</taxon>
        <taxon>Chromatiales</taxon>
        <taxon>Halothiobacillaceae</taxon>
        <taxon>Halothiobacillus</taxon>
    </lineage>
</organism>
<evidence type="ECO:0000256" key="3">
    <source>
        <dbReference type="ARBA" id="ARBA00022475"/>
    </source>
</evidence>
<dbReference type="InterPro" id="IPR021147">
    <property type="entry name" value="DUF697"/>
</dbReference>
<feature type="transmembrane region" description="Helical" evidence="8">
    <location>
        <begin position="52"/>
        <end position="70"/>
    </location>
</feature>
<dbReference type="Pfam" id="PF05128">
    <property type="entry name" value="DUF697"/>
    <property type="match status" value="1"/>
</dbReference>
<keyword evidence="6 8" id="KW-1133">Transmembrane helix</keyword>
<keyword evidence="7 8" id="KW-0472">Membrane</keyword>
<protein>
    <recommendedName>
        <fullName evidence="11">TIGR01620 family protein</fullName>
    </recommendedName>
</protein>
<keyword evidence="5 8" id="KW-0812">Transmembrane</keyword>
<dbReference type="PANTHER" id="PTHR39342:SF1">
    <property type="entry name" value="UPF0283 MEMBRANE PROTEIN YCJF"/>
    <property type="match status" value="1"/>
</dbReference>
<evidence type="ECO:0000256" key="1">
    <source>
        <dbReference type="ARBA" id="ARBA00004429"/>
    </source>
</evidence>
<comment type="subcellular location">
    <subcellularLocation>
        <location evidence="1">Cell inner membrane</location>
        <topology evidence="1">Multi-pass membrane protein</topology>
    </subcellularLocation>
</comment>
<reference evidence="9 10" key="1">
    <citation type="submission" date="2016-06" db="EMBL/GenBank/DDBJ databases">
        <title>Insight into the functional genes involving in sulfur oxidation in Pearl River water.</title>
        <authorList>
            <person name="Luo J."/>
            <person name="Tan X."/>
            <person name="Lin W."/>
        </authorList>
    </citation>
    <scope>NUCLEOTIDE SEQUENCE [LARGE SCALE GENOMIC DNA]</scope>
    <source>
        <strain evidence="9 10">LS2</strain>
    </source>
</reference>
<dbReference type="RefSeq" id="WP_066098578.1">
    <property type="nucleotide sequence ID" value="NZ_CP016027.1"/>
</dbReference>
<dbReference type="Proteomes" id="UP000078596">
    <property type="component" value="Chromosome"/>
</dbReference>
<evidence type="ECO:0000256" key="8">
    <source>
        <dbReference type="SAM" id="Phobius"/>
    </source>
</evidence>
<keyword evidence="3" id="KW-1003">Cell membrane</keyword>
<dbReference type="STRING" id="1860122.A9404_03115"/>
<dbReference type="OrthoDB" id="958025at2"/>
<evidence type="ECO:0000313" key="10">
    <source>
        <dbReference type="Proteomes" id="UP000078596"/>
    </source>
</evidence>
<proteinExistence type="inferred from homology"/>
<dbReference type="GO" id="GO:0005886">
    <property type="term" value="C:plasma membrane"/>
    <property type="evidence" value="ECO:0007669"/>
    <property type="project" value="UniProtKB-SubCell"/>
</dbReference>
<gene>
    <name evidence="9" type="ORF">A9404_03115</name>
</gene>
<keyword evidence="10" id="KW-1185">Reference proteome</keyword>
<keyword evidence="4" id="KW-0997">Cell inner membrane</keyword>
<evidence type="ECO:0000313" key="9">
    <source>
        <dbReference type="EMBL" id="ANJ66502.1"/>
    </source>
</evidence>
<comment type="similarity">
    <text evidence="2">Belongs to the UPF0283 family.</text>
</comment>
<sequence length="330" mass="37073">MANNAHDQPIRLKTTVHQSGDDVPEVDVAQMRMDEEWDAAPEPLLPQHRSSWLFSLVTVAIVAWLMLQWLQGTLWSWSISPWLGGGFALIGVGVMVGLLLLFVRARRARGKLDRIGAMQHRIRQMLETSAESGDSVSPIVVEMDEIYRRSRLRTNLSAHLAEVDASWHVDELAQHMNTWYLPMDREAAQLIRRESVRTGVFIAASPYPALDLLLVAWRNIAMVERVAAMYGLRLSAPARWHLYQLILRNIAFTTVTETMLDSVSQTWLSNVLLQVGVRAGQGVGVALYSLRIGHQAMRLCRTVPESAPLIDRNIGKMVIDAVRARSDTPV</sequence>
<evidence type="ECO:0000256" key="4">
    <source>
        <dbReference type="ARBA" id="ARBA00022519"/>
    </source>
</evidence>
<evidence type="ECO:0008006" key="11">
    <source>
        <dbReference type="Google" id="ProtNLM"/>
    </source>
</evidence>
<evidence type="ECO:0000256" key="6">
    <source>
        <dbReference type="ARBA" id="ARBA00022989"/>
    </source>
</evidence>
<dbReference type="KEGG" id="haz:A9404_03115"/>